<comment type="caution">
    <text evidence="4">The sequence shown here is derived from an EMBL/GenBank/DDBJ whole genome shotgun (WGS) entry which is preliminary data.</text>
</comment>
<keyword evidence="2" id="KW-0597">Phosphoprotein</keyword>
<feature type="non-terminal residue" evidence="4">
    <location>
        <position position="168"/>
    </location>
</feature>
<reference evidence="5" key="1">
    <citation type="journal article" date="2019" name="Int. J. Syst. Evol. Microbiol.">
        <title>The Global Catalogue of Microorganisms (GCM) 10K type strain sequencing project: providing services to taxonomists for standard genome sequencing and annotation.</title>
        <authorList>
            <consortium name="The Broad Institute Genomics Platform"/>
            <consortium name="The Broad Institute Genome Sequencing Center for Infectious Disease"/>
            <person name="Wu L."/>
            <person name="Ma J."/>
        </authorList>
    </citation>
    <scope>NUCLEOTIDE SEQUENCE [LARGE SCALE GENOMIC DNA]</scope>
    <source>
        <strain evidence="5">JCM 9918</strain>
    </source>
</reference>
<evidence type="ECO:0000313" key="5">
    <source>
        <dbReference type="Proteomes" id="UP001596112"/>
    </source>
</evidence>
<dbReference type="Pfam" id="PF08659">
    <property type="entry name" value="KR"/>
    <property type="match status" value="1"/>
</dbReference>
<feature type="non-terminal residue" evidence="4">
    <location>
        <position position="1"/>
    </location>
</feature>
<evidence type="ECO:0000256" key="2">
    <source>
        <dbReference type="ARBA" id="ARBA00022553"/>
    </source>
</evidence>
<dbReference type="InterPro" id="IPR057326">
    <property type="entry name" value="KR_dom"/>
</dbReference>
<dbReference type="Proteomes" id="UP001596112">
    <property type="component" value="Unassembled WGS sequence"/>
</dbReference>
<dbReference type="PANTHER" id="PTHR43775">
    <property type="entry name" value="FATTY ACID SYNTHASE"/>
    <property type="match status" value="1"/>
</dbReference>
<dbReference type="InterPro" id="IPR013968">
    <property type="entry name" value="PKS_KR"/>
</dbReference>
<protein>
    <submittedName>
        <fullName evidence="4">SDR family NAD(P)-dependent oxidoreductase</fullName>
    </submittedName>
</protein>
<dbReference type="SMART" id="SM00822">
    <property type="entry name" value="PKS_KR"/>
    <property type="match status" value="1"/>
</dbReference>
<dbReference type="Gene3D" id="3.40.50.720">
    <property type="entry name" value="NAD(P)-binding Rossmann-like Domain"/>
    <property type="match status" value="1"/>
</dbReference>
<organism evidence="4 5">
    <name type="scientific">Streptomyces heilongjiangensis</name>
    <dbReference type="NCBI Taxonomy" id="945052"/>
    <lineage>
        <taxon>Bacteria</taxon>
        <taxon>Bacillati</taxon>
        <taxon>Actinomycetota</taxon>
        <taxon>Actinomycetes</taxon>
        <taxon>Kitasatosporales</taxon>
        <taxon>Streptomycetaceae</taxon>
        <taxon>Streptomyces</taxon>
    </lineage>
</organism>
<evidence type="ECO:0000313" key="4">
    <source>
        <dbReference type="EMBL" id="MFC5813446.1"/>
    </source>
</evidence>
<gene>
    <name evidence="4" type="ORF">ACFQGO_39145</name>
</gene>
<dbReference type="InterPro" id="IPR050091">
    <property type="entry name" value="PKS_NRPS_Biosynth_Enz"/>
</dbReference>
<evidence type="ECO:0000256" key="1">
    <source>
        <dbReference type="ARBA" id="ARBA00022450"/>
    </source>
</evidence>
<evidence type="ECO:0000259" key="3">
    <source>
        <dbReference type="SMART" id="SM00822"/>
    </source>
</evidence>
<dbReference type="InterPro" id="IPR036291">
    <property type="entry name" value="NAD(P)-bd_dom_sf"/>
</dbReference>
<accession>A0ABW1BKW4</accession>
<name>A0ABW1BKW4_9ACTN</name>
<sequence>GPDAPGAAELRDELTALGAAVTVVACDVSDRAAVEDLLSAHVPDAVVHAAGAVLNGPLDAVTAEDVGRVWEGKVAGAVHLDAALGDRALDAFVVFSSIAGTWGSGGQVGYAAANAFVDALMESRRARGLAGVSVAWGPWTGGGMAEGPEAVEALRRRGVLALEPGRAV</sequence>
<dbReference type="SUPFAM" id="SSF51735">
    <property type="entry name" value="NAD(P)-binding Rossmann-fold domains"/>
    <property type="match status" value="1"/>
</dbReference>
<dbReference type="PANTHER" id="PTHR43775:SF37">
    <property type="entry name" value="SI:DKEY-61P9.11"/>
    <property type="match status" value="1"/>
</dbReference>
<dbReference type="RefSeq" id="WP_380970286.1">
    <property type="nucleotide sequence ID" value="NZ_JBHSNZ010000144.1"/>
</dbReference>
<proteinExistence type="predicted"/>
<dbReference type="EMBL" id="JBHSNZ010000144">
    <property type="protein sequence ID" value="MFC5813446.1"/>
    <property type="molecule type" value="Genomic_DNA"/>
</dbReference>
<keyword evidence="1" id="KW-0596">Phosphopantetheine</keyword>
<feature type="domain" description="Ketoreductase" evidence="3">
    <location>
        <begin position="1"/>
        <end position="142"/>
    </location>
</feature>
<keyword evidence="5" id="KW-1185">Reference proteome</keyword>